<keyword evidence="5" id="KW-0548">Nucleotidyltransferase</keyword>
<evidence type="ECO:0000313" key="5">
    <source>
        <dbReference type="EMBL" id="MDM7860464.1"/>
    </source>
</evidence>
<dbReference type="Gene3D" id="3.30.70.270">
    <property type="match status" value="1"/>
</dbReference>
<proteinExistence type="predicted"/>
<dbReference type="NCBIfam" id="TIGR00254">
    <property type="entry name" value="GGDEF"/>
    <property type="match status" value="1"/>
</dbReference>
<feature type="transmembrane region" description="Helical" evidence="3">
    <location>
        <begin position="291"/>
        <end position="310"/>
    </location>
</feature>
<feature type="domain" description="GGDEF" evidence="4">
    <location>
        <begin position="399"/>
        <end position="536"/>
    </location>
</feature>
<organism evidence="5 6">
    <name type="scientific">Alteromonas arenosi</name>
    <dbReference type="NCBI Taxonomy" id="3055817"/>
    <lineage>
        <taxon>Bacteria</taxon>
        <taxon>Pseudomonadati</taxon>
        <taxon>Pseudomonadota</taxon>
        <taxon>Gammaproteobacteria</taxon>
        <taxon>Alteromonadales</taxon>
        <taxon>Alteromonadaceae</taxon>
        <taxon>Alteromonas/Salinimonas group</taxon>
        <taxon>Alteromonas</taxon>
    </lineage>
</organism>
<name>A0ABT7SWT1_9ALTE</name>
<dbReference type="SUPFAM" id="SSF55073">
    <property type="entry name" value="Nucleotide cyclase"/>
    <property type="match status" value="1"/>
</dbReference>
<keyword evidence="3" id="KW-1133">Transmembrane helix</keyword>
<comment type="caution">
    <text evidence="5">The sequence shown here is derived from an EMBL/GenBank/DDBJ whole genome shotgun (WGS) entry which is preliminary data.</text>
</comment>
<evidence type="ECO:0000259" key="4">
    <source>
        <dbReference type="PROSITE" id="PS50887"/>
    </source>
</evidence>
<comment type="catalytic activity">
    <reaction evidence="2">
        <text>2 GTP = 3',3'-c-di-GMP + 2 diphosphate</text>
        <dbReference type="Rhea" id="RHEA:24898"/>
        <dbReference type="ChEBI" id="CHEBI:33019"/>
        <dbReference type="ChEBI" id="CHEBI:37565"/>
        <dbReference type="ChEBI" id="CHEBI:58805"/>
        <dbReference type="EC" id="2.7.7.65"/>
    </reaction>
</comment>
<feature type="transmembrane region" description="Helical" evidence="3">
    <location>
        <begin position="21"/>
        <end position="42"/>
    </location>
</feature>
<sequence>MTKVARPRKFFRNTLISISRVTNVLLGVFILLFAIMSSFSYIQLKETEATYERISSEVLPTLASSGLLHSQISALAFLVSNFAQSSSLPEVRINESQVLEKLSEIERLLADNNPLHSDLETIKSEFAALTVSTRETFQHSRQESQLIEQVNQLRANSVIDTSMTEDNLQAIYSLEAAISQLSSAEKLIDLRRYERAIKSNFNMLLGSPQIPQNTNQYLTELQSLVVGNKGLSRVKALQLRGRARAAGQSNFLRRFILDIAKGAEFSSYQFAEQQSALASEFARDAARKHSYTLMVYAATFAIGLALILFIKSRVVSRIIGLNNYLNSSKTDNTGHYGEKSNDEIGALARTIAEQFEVIDKQKVELTKLSFVDSLTKVGNRRAFNEHIEQIIPISKRNKISVSVLLIDVDCFKQFNDTYGHMKGDECLYKVAQVIEQNARRGTDFVARYGGEEFVCTILGHTEAQAYEFAEKLCDDIRALAIPHSESVAADVVTVSIGLHTETDVNENSIERLIQRADTALYRAKTQGRNQVCKYSHSS</sequence>
<accession>A0ABT7SWT1</accession>
<protein>
    <recommendedName>
        <fullName evidence="1">diguanylate cyclase</fullName>
        <ecNumber evidence="1">2.7.7.65</ecNumber>
    </recommendedName>
</protein>
<dbReference type="PANTHER" id="PTHR45138">
    <property type="entry name" value="REGULATORY COMPONENTS OF SENSORY TRANSDUCTION SYSTEM"/>
    <property type="match status" value="1"/>
</dbReference>
<dbReference type="PANTHER" id="PTHR45138:SF9">
    <property type="entry name" value="DIGUANYLATE CYCLASE DGCM-RELATED"/>
    <property type="match status" value="1"/>
</dbReference>
<evidence type="ECO:0000256" key="1">
    <source>
        <dbReference type="ARBA" id="ARBA00012528"/>
    </source>
</evidence>
<dbReference type="EC" id="2.7.7.65" evidence="1"/>
<dbReference type="InterPro" id="IPR043128">
    <property type="entry name" value="Rev_trsase/Diguanyl_cyclase"/>
</dbReference>
<evidence type="ECO:0000313" key="6">
    <source>
        <dbReference type="Proteomes" id="UP001234343"/>
    </source>
</evidence>
<keyword evidence="3" id="KW-0812">Transmembrane</keyword>
<evidence type="ECO:0000256" key="3">
    <source>
        <dbReference type="SAM" id="Phobius"/>
    </source>
</evidence>
<dbReference type="EMBL" id="JAUCBP010000007">
    <property type="protein sequence ID" value="MDM7860464.1"/>
    <property type="molecule type" value="Genomic_DNA"/>
</dbReference>
<dbReference type="RefSeq" id="WP_289364760.1">
    <property type="nucleotide sequence ID" value="NZ_JAUCBP010000007.1"/>
</dbReference>
<dbReference type="InterPro" id="IPR050469">
    <property type="entry name" value="Diguanylate_Cyclase"/>
</dbReference>
<keyword evidence="5" id="KW-0808">Transferase</keyword>
<dbReference type="CDD" id="cd01949">
    <property type="entry name" value="GGDEF"/>
    <property type="match status" value="1"/>
</dbReference>
<dbReference type="Pfam" id="PF00990">
    <property type="entry name" value="GGDEF"/>
    <property type="match status" value="1"/>
</dbReference>
<keyword evidence="3" id="KW-0472">Membrane</keyword>
<dbReference type="GO" id="GO:0052621">
    <property type="term" value="F:diguanylate cyclase activity"/>
    <property type="evidence" value="ECO:0007669"/>
    <property type="project" value="UniProtKB-EC"/>
</dbReference>
<dbReference type="InterPro" id="IPR000160">
    <property type="entry name" value="GGDEF_dom"/>
</dbReference>
<gene>
    <name evidence="5" type="ORF">QTP81_07635</name>
</gene>
<reference evidence="5 6" key="1">
    <citation type="submission" date="2023-06" db="EMBL/GenBank/DDBJ databases">
        <title>Alteromonas sp. ASW11-36 isolated from intertidal sand.</title>
        <authorList>
            <person name="Li Y."/>
        </authorList>
    </citation>
    <scope>NUCLEOTIDE SEQUENCE [LARGE SCALE GENOMIC DNA]</scope>
    <source>
        <strain evidence="5 6">ASW11-36</strain>
    </source>
</reference>
<dbReference type="Proteomes" id="UP001234343">
    <property type="component" value="Unassembled WGS sequence"/>
</dbReference>
<dbReference type="InterPro" id="IPR029787">
    <property type="entry name" value="Nucleotide_cyclase"/>
</dbReference>
<dbReference type="PROSITE" id="PS50887">
    <property type="entry name" value="GGDEF"/>
    <property type="match status" value="1"/>
</dbReference>
<dbReference type="SMART" id="SM00267">
    <property type="entry name" value="GGDEF"/>
    <property type="match status" value="1"/>
</dbReference>
<evidence type="ECO:0000256" key="2">
    <source>
        <dbReference type="ARBA" id="ARBA00034247"/>
    </source>
</evidence>
<keyword evidence="6" id="KW-1185">Reference proteome</keyword>